<dbReference type="SUPFAM" id="SSF47113">
    <property type="entry name" value="Histone-fold"/>
    <property type="match status" value="1"/>
</dbReference>
<reference evidence="6" key="2">
    <citation type="submission" date="2025-08" db="UniProtKB">
        <authorList>
            <consortium name="Ensembl"/>
        </authorList>
    </citation>
    <scope>IDENTIFICATION</scope>
</reference>
<keyword evidence="3" id="KW-0805">Transcription regulation</keyword>
<comment type="subcellular location">
    <subcellularLocation>
        <location evidence="1">Nucleus</location>
    </subcellularLocation>
</comment>
<dbReference type="STRING" id="7719.ENSCINP00000025224"/>
<keyword evidence="5" id="KW-0539">Nucleus</keyword>
<sequence length="181" mass="20654">MNSVENNPERNKNLPKDAETIIAVLQDMGVTEYEPKVVHQLLEFTYRYISEVLDEAKVYANHAGRSNINVDDTKLAVMSQLDNSFTNPPPRDFLVDVARQKNTIALPLVKNYSAARLPPDRYCLLSVNYRLKGSADKKNVRKNSTKYLTTSTQKHLFANPQVIMPSTNAKRKWHEIGNYDT</sequence>
<reference evidence="6" key="3">
    <citation type="submission" date="2025-09" db="UniProtKB">
        <authorList>
            <consortium name="Ensembl"/>
        </authorList>
    </citation>
    <scope>IDENTIFICATION</scope>
</reference>
<organism evidence="6 7">
    <name type="scientific">Ciona intestinalis</name>
    <name type="common">Transparent sea squirt</name>
    <name type="synonym">Ascidia intestinalis</name>
    <dbReference type="NCBI Taxonomy" id="7719"/>
    <lineage>
        <taxon>Eukaryota</taxon>
        <taxon>Metazoa</taxon>
        <taxon>Chordata</taxon>
        <taxon>Tunicata</taxon>
        <taxon>Ascidiacea</taxon>
        <taxon>Phlebobranchia</taxon>
        <taxon>Cionidae</taxon>
        <taxon>Ciona</taxon>
    </lineage>
</organism>
<dbReference type="GeneTree" id="ENSGT00940000169542"/>
<dbReference type="AlphaFoldDB" id="F6QLU5"/>
<evidence type="ECO:0000256" key="4">
    <source>
        <dbReference type="ARBA" id="ARBA00023163"/>
    </source>
</evidence>
<dbReference type="GO" id="GO:0051123">
    <property type="term" value="P:RNA polymerase II preinitiation complex assembly"/>
    <property type="evidence" value="ECO:0000318"/>
    <property type="project" value="GO_Central"/>
</dbReference>
<evidence type="ECO:0000313" key="6">
    <source>
        <dbReference type="Ensembl" id="ENSCINP00000025224.2"/>
    </source>
</evidence>
<dbReference type="InterPro" id="IPR051431">
    <property type="entry name" value="TFIID_subunit_9"/>
</dbReference>
<proteinExistence type="inferred from homology"/>
<dbReference type="PANTHER" id="PTHR48068:SF4">
    <property type="entry name" value="TATA-BOX BINDING PROTEIN ASSOCIATED FACTOR 9"/>
    <property type="match status" value="1"/>
</dbReference>
<accession>F6QLU5</accession>
<dbReference type="OMA" id="YEPRVVT"/>
<dbReference type="Ensembl" id="ENSCINT00000025470.2">
    <property type="protein sequence ID" value="ENSCINP00000025224.2"/>
    <property type="gene ID" value="ENSCING00000013825.2"/>
</dbReference>
<name>F6QLU5_CIOIN</name>
<dbReference type="FunCoup" id="F6QLU5">
    <property type="interactions" value="24"/>
</dbReference>
<protein>
    <submittedName>
        <fullName evidence="6">Transcription initiation factor TFIID subunit 9B-like</fullName>
    </submittedName>
</protein>
<dbReference type="GO" id="GO:0003713">
    <property type="term" value="F:transcription coactivator activity"/>
    <property type="evidence" value="ECO:0000318"/>
    <property type="project" value="GO_Central"/>
</dbReference>
<dbReference type="CDD" id="cd07979">
    <property type="entry name" value="HFD_TAF9"/>
    <property type="match status" value="1"/>
</dbReference>
<dbReference type="Proteomes" id="UP000008144">
    <property type="component" value="Unassembled WGS sequence"/>
</dbReference>
<dbReference type="FunFam" id="1.10.20.10:FF:000018">
    <property type="entry name" value="Transcription initiation factor TFIID subunit 9"/>
    <property type="match status" value="1"/>
</dbReference>
<dbReference type="GO" id="GO:0005669">
    <property type="term" value="C:transcription factor TFIID complex"/>
    <property type="evidence" value="ECO:0000318"/>
    <property type="project" value="GO_Central"/>
</dbReference>
<evidence type="ECO:0000256" key="3">
    <source>
        <dbReference type="ARBA" id="ARBA00023015"/>
    </source>
</evidence>
<dbReference type="GO" id="GO:0046982">
    <property type="term" value="F:protein heterodimerization activity"/>
    <property type="evidence" value="ECO:0007669"/>
    <property type="project" value="InterPro"/>
</dbReference>
<dbReference type="HOGENOM" id="CLU_068315_3_1_1"/>
<keyword evidence="7" id="KW-1185">Reference proteome</keyword>
<evidence type="ECO:0000256" key="1">
    <source>
        <dbReference type="ARBA" id="ARBA00004123"/>
    </source>
</evidence>
<evidence type="ECO:0000256" key="2">
    <source>
        <dbReference type="ARBA" id="ARBA00007646"/>
    </source>
</evidence>
<gene>
    <name evidence="6" type="primary">LOC100177176</name>
</gene>
<dbReference type="InterPro" id="IPR009072">
    <property type="entry name" value="Histone-fold"/>
</dbReference>
<evidence type="ECO:0000256" key="5">
    <source>
        <dbReference type="ARBA" id="ARBA00023242"/>
    </source>
</evidence>
<dbReference type="Pfam" id="PF02291">
    <property type="entry name" value="TFIID-31kDa"/>
    <property type="match status" value="1"/>
</dbReference>
<reference evidence="7" key="1">
    <citation type="journal article" date="2002" name="Science">
        <title>The draft genome of Ciona intestinalis: insights into chordate and vertebrate origins.</title>
        <authorList>
            <person name="Dehal P."/>
            <person name="Satou Y."/>
            <person name="Campbell R.K."/>
            <person name="Chapman J."/>
            <person name="Degnan B."/>
            <person name="De Tomaso A."/>
            <person name="Davidson B."/>
            <person name="Di Gregorio A."/>
            <person name="Gelpke M."/>
            <person name="Goodstein D.M."/>
            <person name="Harafuji N."/>
            <person name="Hastings K.E."/>
            <person name="Ho I."/>
            <person name="Hotta K."/>
            <person name="Huang W."/>
            <person name="Kawashima T."/>
            <person name="Lemaire P."/>
            <person name="Martinez D."/>
            <person name="Meinertzhagen I.A."/>
            <person name="Necula S."/>
            <person name="Nonaka M."/>
            <person name="Putnam N."/>
            <person name="Rash S."/>
            <person name="Saiga H."/>
            <person name="Satake M."/>
            <person name="Terry A."/>
            <person name="Yamada L."/>
            <person name="Wang H.G."/>
            <person name="Awazu S."/>
            <person name="Azumi K."/>
            <person name="Boore J."/>
            <person name="Branno M."/>
            <person name="Chin-Bow S."/>
            <person name="DeSantis R."/>
            <person name="Doyle S."/>
            <person name="Francino P."/>
            <person name="Keys D.N."/>
            <person name="Haga S."/>
            <person name="Hayashi H."/>
            <person name="Hino K."/>
            <person name="Imai K.S."/>
            <person name="Inaba K."/>
            <person name="Kano S."/>
            <person name="Kobayashi K."/>
            <person name="Kobayashi M."/>
            <person name="Lee B.I."/>
            <person name="Makabe K.W."/>
            <person name="Manohar C."/>
            <person name="Matassi G."/>
            <person name="Medina M."/>
            <person name="Mochizuki Y."/>
            <person name="Mount S."/>
            <person name="Morishita T."/>
            <person name="Miura S."/>
            <person name="Nakayama A."/>
            <person name="Nishizaka S."/>
            <person name="Nomoto H."/>
            <person name="Ohta F."/>
            <person name="Oishi K."/>
            <person name="Rigoutsos I."/>
            <person name="Sano M."/>
            <person name="Sasaki A."/>
            <person name="Sasakura Y."/>
            <person name="Shoguchi E."/>
            <person name="Shin-i T."/>
            <person name="Spagnuolo A."/>
            <person name="Stainier D."/>
            <person name="Suzuki M.M."/>
            <person name="Tassy O."/>
            <person name="Takatori N."/>
            <person name="Tokuoka M."/>
            <person name="Yagi K."/>
            <person name="Yoshizaki F."/>
            <person name="Wada S."/>
            <person name="Zhang C."/>
            <person name="Hyatt P.D."/>
            <person name="Larimer F."/>
            <person name="Detter C."/>
            <person name="Doggett N."/>
            <person name="Glavina T."/>
            <person name="Hawkins T."/>
            <person name="Richardson P."/>
            <person name="Lucas S."/>
            <person name="Kohara Y."/>
            <person name="Levine M."/>
            <person name="Satoh N."/>
            <person name="Rokhsar D.S."/>
        </authorList>
    </citation>
    <scope>NUCLEOTIDE SEQUENCE [LARGE SCALE GENOMIC DNA]</scope>
</reference>
<comment type="similarity">
    <text evidence="2">Belongs to the TAF9 family.</text>
</comment>
<dbReference type="InterPro" id="IPR003162">
    <property type="entry name" value="TFIID-31"/>
</dbReference>
<evidence type="ECO:0000313" key="7">
    <source>
        <dbReference type="Proteomes" id="UP000008144"/>
    </source>
</evidence>
<dbReference type="Gene3D" id="1.10.20.10">
    <property type="entry name" value="Histone, subunit A"/>
    <property type="match status" value="1"/>
</dbReference>
<dbReference type="InParanoid" id="F6QLU5"/>
<keyword evidence="4" id="KW-0804">Transcription</keyword>
<dbReference type="PANTHER" id="PTHR48068">
    <property type="entry name" value="TAF9 RNA POLYMERASE II, TATA BOX-BINDING PROTEIN (TBP)-ASSOCIATED FACTOR"/>
    <property type="match status" value="1"/>
</dbReference>
<dbReference type="GO" id="GO:0000124">
    <property type="term" value="C:SAGA complex"/>
    <property type="evidence" value="ECO:0000318"/>
    <property type="project" value="GO_Central"/>
</dbReference>